<evidence type="ECO:0000256" key="5">
    <source>
        <dbReference type="ARBA" id="ARBA00009767"/>
    </source>
</evidence>
<comment type="pathway">
    <text evidence="4">Amino-acid biosynthesis; L-leucine biosynthesis; L-leucine from 3-methyl-2-oxobutanoate: step 1/4.</text>
</comment>
<keyword evidence="9" id="KW-0028">Amino-acid biosynthesis</keyword>
<dbReference type="InterPro" id="IPR002034">
    <property type="entry name" value="AIPM/Hcit_synth_CS"/>
</dbReference>
<dbReference type="GO" id="GO:0009098">
    <property type="term" value="P:L-leucine biosynthetic process"/>
    <property type="evidence" value="ECO:0007669"/>
    <property type="project" value="UniProtKB-KW"/>
</dbReference>
<dbReference type="InterPro" id="IPR013785">
    <property type="entry name" value="Aldolase_TIM"/>
</dbReference>
<reference evidence="15" key="1">
    <citation type="journal article" date="2020" name="bioRxiv">
        <title>Whole genome comparisons of ergot fungi reveals the divergence and evolution of species within the genus Claviceps are the result of varying mechanisms driving genome evolution and host range expansion.</title>
        <authorList>
            <person name="Wyka S.A."/>
            <person name="Mondo S.J."/>
            <person name="Liu M."/>
            <person name="Dettman J."/>
            <person name="Nalam V."/>
            <person name="Broders K.D."/>
        </authorList>
    </citation>
    <scope>NUCLEOTIDE SEQUENCE</scope>
    <source>
        <strain evidence="15">CCC 489</strain>
    </source>
</reference>
<evidence type="ECO:0000256" key="3">
    <source>
        <dbReference type="ARBA" id="ARBA00004173"/>
    </source>
</evidence>
<evidence type="ECO:0000256" key="1">
    <source>
        <dbReference type="ARBA" id="ARBA00000064"/>
    </source>
</evidence>
<keyword evidence="11" id="KW-0479">Metal-binding</keyword>
<dbReference type="InterPro" id="IPR000891">
    <property type="entry name" value="PYR_CT"/>
</dbReference>
<dbReference type="SMART" id="SM00917">
    <property type="entry name" value="LeuA_dimer"/>
    <property type="match status" value="1"/>
</dbReference>
<dbReference type="GO" id="GO:0003852">
    <property type="term" value="F:2-isopropylmalate synthase activity"/>
    <property type="evidence" value="ECO:0007669"/>
    <property type="project" value="UniProtKB-EC"/>
</dbReference>
<dbReference type="Proteomes" id="UP000811619">
    <property type="component" value="Unassembled WGS sequence"/>
</dbReference>
<evidence type="ECO:0000256" key="2">
    <source>
        <dbReference type="ARBA" id="ARBA00001968"/>
    </source>
</evidence>
<evidence type="ECO:0000256" key="13">
    <source>
        <dbReference type="ARBA" id="ARBA00023304"/>
    </source>
</evidence>
<comment type="caution">
    <text evidence="15">The sequence shown here is derived from an EMBL/GenBank/DDBJ whole genome shotgun (WGS) entry which is preliminary data.</text>
</comment>
<dbReference type="PANTHER" id="PTHR46911">
    <property type="match status" value="1"/>
</dbReference>
<sequence length="613" mass="68311">MPILTDPLKKYKPFKPLHLPNRQWPDKVITKAPRWLSSCLRDGNQSLPDPMSGEEKWRYFKMLCDLGYKEIEVSFPSASQIDFDFTRRLIETPGAVPDDVALQVLSPCRPDLIRRTVESVRGAKNAIIHIYLATSECFRQVVFGYSEEQTLELAVECTELVRSLTKDNPEASGTRWQFEFSPECFSDTDPEYALRVCRAVKTAWQPNRQDGDQIIFNLPATVEMSTPNIYADLIEYFSNNIGDREDVCVSLHPHNDRGTSVAAAELGQMAGADRVEGCLFGNGERTGNVDLVTLALNLYTQGTSPQIDFSNLNAVIEMVESCTKIPIHPRTPYGGSLVCAAFSGSHQDAIKKGFQKRQEQGLTREDPWHGMPYLPLDPTDIGRNYEAIIRVNSQSGKGGSAFILQTKLHLDLPRGLQIAFSKVVQRRAEELERELIATEITALFEATYFVHDNPHFSLVDYNITPDRSQSPLAVAGKTQDTKSLRRIFEGVILVDGEEVKLRGRGNGPISSMIAALKEINIDLDIHDYKEHAIGEGRGVKAASYLECKSADSDQTVWGVGIHEDVVQSSLIALLSAASNYKMSLPSSERKPFVKTAPETLNVVSILEQKAENM</sequence>
<dbReference type="PROSITE" id="PS00816">
    <property type="entry name" value="AIPM_HOMOCIT_SYNTH_2"/>
    <property type="match status" value="1"/>
</dbReference>
<organism evidence="15 16">
    <name type="scientific">Claviceps africana</name>
    <dbReference type="NCBI Taxonomy" id="83212"/>
    <lineage>
        <taxon>Eukaryota</taxon>
        <taxon>Fungi</taxon>
        <taxon>Dikarya</taxon>
        <taxon>Ascomycota</taxon>
        <taxon>Pezizomycotina</taxon>
        <taxon>Sordariomycetes</taxon>
        <taxon>Hypocreomycetidae</taxon>
        <taxon>Hypocreales</taxon>
        <taxon>Clavicipitaceae</taxon>
        <taxon>Claviceps</taxon>
    </lineage>
</organism>
<comment type="similarity">
    <text evidence="5">Belongs to the alpha-IPM synthase/homocitrate synthase family. LeuA type 2 subfamily.</text>
</comment>
<comment type="cofactor">
    <cofactor evidence="2">
        <name>a divalent metal cation</name>
        <dbReference type="ChEBI" id="CHEBI:60240"/>
    </cofactor>
</comment>
<dbReference type="Pfam" id="PF22615">
    <property type="entry name" value="IPMS_D2"/>
    <property type="match status" value="1"/>
</dbReference>
<dbReference type="EMBL" id="SRPY01000077">
    <property type="protein sequence ID" value="KAG5929126.1"/>
    <property type="molecule type" value="Genomic_DNA"/>
</dbReference>
<dbReference type="InterPro" id="IPR054692">
    <property type="entry name" value="LeuA-like_post-cat"/>
</dbReference>
<dbReference type="Pfam" id="PF00682">
    <property type="entry name" value="HMGL-like"/>
    <property type="match status" value="1"/>
</dbReference>
<evidence type="ECO:0000313" key="15">
    <source>
        <dbReference type="EMBL" id="KAG5929126.1"/>
    </source>
</evidence>
<evidence type="ECO:0000259" key="14">
    <source>
        <dbReference type="PROSITE" id="PS50991"/>
    </source>
</evidence>
<dbReference type="SUPFAM" id="SSF51569">
    <property type="entry name" value="Aldolase"/>
    <property type="match status" value="1"/>
</dbReference>
<evidence type="ECO:0000256" key="4">
    <source>
        <dbReference type="ARBA" id="ARBA00004689"/>
    </source>
</evidence>
<dbReference type="SUPFAM" id="SSF110921">
    <property type="entry name" value="2-isopropylmalate synthase LeuA, allosteric (dimerisation) domain"/>
    <property type="match status" value="1"/>
</dbReference>
<dbReference type="InterPro" id="IPR005668">
    <property type="entry name" value="IPM_Synthase"/>
</dbReference>
<keyword evidence="16" id="KW-1185">Reference proteome</keyword>
<comment type="catalytic activity">
    <reaction evidence="1">
        <text>3-methyl-2-oxobutanoate + acetyl-CoA + H2O = (2S)-2-isopropylmalate + CoA + H(+)</text>
        <dbReference type="Rhea" id="RHEA:21524"/>
        <dbReference type="ChEBI" id="CHEBI:1178"/>
        <dbReference type="ChEBI" id="CHEBI:11851"/>
        <dbReference type="ChEBI" id="CHEBI:15377"/>
        <dbReference type="ChEBI" id="CHEBI:15378"/>
        <dbReference type="ChEBI" id="CHEBI:57287"/>
        <dbReference type="ChEBI" id="CHEBI:57288"/>
        <dbReference type="EC" id="2.3.3.13"/>
    </reaction>
</comment>
<evidence type="ECO:0000256" key="11">
    <source>
        <dbReference type="ARBA" id="ARBA00022723"/>
    </source>
</evidence>
<dbReference type="PROSITE" id="PS50991">
    <property type="entry name" value="PYR_CT"/>
    <property type="match status" value="1"/>
</dbReference>
<dbReference type="GO" id="GO:0046872">
    <property type="term" value="F:metal ion binding"/>
    <property type="evidence" value="ECO:0007669"/>
    <property type="project" value="UniProtKB-KW"/>
</dbReference>
<evidence type="ECO:0000313" key="16">
    <source>
        <dbReference type="Proteomes" id="UP000811619"/>
    </source>
</evidence>
<evidence type="ECO:0000256" key="7">
    <source>
        <dbReference type="ARBA" id="ARBA00012973"/>
    </source>
</evidence>
<comment type="subunit">
    <text evidence="6">Homodimer.</text>
</comment>
<dbReference type="NCBIfam" id="TIGR00970">
    <property type="entry name" value="leuA_yeast"/>
    <property type="match status" value="1"/>
</dbReference>
<comment type="subcellular location">
    <subcellularLocation>
        <location evidence="3">Mitochondrion</location>
    </subcellularLocation>
</comment>
<evidence type="ECO:0000256" key="10">
    <source>
        <dbReference type="ARBA" id="ARBA00022679"/>
    </source>
</evidence>
<evidence type="ECO:0000256" key="9">
    <source>
        <dbReference type="ARBA" id="ARBA00022605"/>
    </source>
</evidence>
<gene>
    <name evidence="15" type="ORF">E4U42_007030</name>
</gene>
<dbReference type="EC" id="2.3.3.13" evidence="7"/>
<dbReference type="InterPro" id="IPR013709">
    <property type="entry name" value="2-isopropylmalate_synth_dimer"/>
</dbReference>
<evidence type="ECO:0000256" key="8">
    <source>
        <dbReference type="ARBA" id="ARBA00022430"/>
    </source>
</evidence>
<dbReference type="NCBIfam" id="NF002991">
    <property type="entry name" value="PRK03739.1"/>
    <property type="match status" value="1"/>
</dbReference>
<keyword evidence="13" id="KW-0100">Branched-chain amino acid biosynthesis</keyword>
<dbReference type="FunFam" id="3.30.160.270:FF:000002">
    <property type="entry name" value="2-isopropylmalate synthase"/>
    <property type="match status" value="1"/>
</dbReference>
<dbReference type="SUPFAM" id="SSF89000">
    <property type="entry name" value="post-HMGL domain-like"/>
    <property type="match status" value="1"/>
</dbReference>
<dbReference type="HAMAP" id="MF_00572">
    <property type="entry name" value="LeuA_type2"/>
    <property type="match status" value="1"/>
</dbReference>
<dbReference type="Gene3D" id="3.30.160.270">
    <property type="match status" value="1"/>
</dbReference>
<name>A0A8K0JCE6_9HYPO</name>
<proteinExistence type="inferred from homology"/>
<evidence type="ECO:0000256" key="6">
    <source>
        <dbReference type="ARBA" id="ARBA00011738"/>
    </source>
</evidence>
<protein>
    <recommendedName>
        <fullName evidence="7">2-isopropylmalate synthase</fullName>
        <ecNumber evidence="7">2.3.3.13</ecNumber>
    </recommendedName>
</protein>
<dbReference type="Gene3D" id="3.20.20.70">
    <property type="entry name" value="Aldolase class I"/>
    <property type="match status" value="1"/>
</dbReference>
<dbReference type="InterPro" id="IPR036230">
    <property type="entry name" value="LeuA_allosteric_dom_sf"/>
</dbReference>
<dbReference type="AlphaFoldDB" id="A0A8K0JCE6"/>
<dbReference type="OrthoDB" id="418791at2759"/>
<keyword evidence="12" id="KW-0496">Mitochondrion</keyword>
<dbReference type="PANTHER" id="PTHR46911:SF1">
    <property type="entry name" value="2-ISOPROPYLMALATE SYNTHASE"/>
    <property type="match status" value="1"/>
</dbReference>
<accession>A0A8K0JCE6</accession>
<keyword evidence="8" id="KW-0432">Leucine biosynthesis</keyword>
<dbReference type="PROSITE" id="PS00815">
    <property type="entry name" value="AIPM_HOMOCIT_SYNTH_1"/>
    <property type="match status" value="1"/>
</dbReference>
<evidence type="ECO:0000256" key="12">
    <source>
        <dbReference type="ARBA" id="ARBA00023128"/>
    </source>
</evidence>
<dbReference type="CDD" id="cd07942">
    <property type="entry name" value="DRE_TIM_LeuA"/>
    <property type="match status" value="1"/>
</dbReference>
<feature type="domain" description="Pyruvate carboxyltransferase" evidence="14">
    <location>
        <begin position="33"/>
        <end position="313"/>
    </location>
</feature>
<dbReference type="Pfam" id="PF08502">
    <property type="entry name" value="LeuA_dimer"/>
    <property type="match status" value="1"/>
</dbReference>
<keyword evidence="10" id="KW-0808">Transferase</keyword>
<dbReference type="FunFam" id="3.20.20.70:FF:000045">
    <property type="entry name" value="2-isopropylmalate synthase"/>
    <property type="match status" value="1"/>
</dbReference>
<dbReference type="InterPro" id="IPR039371">
    <property type="entry name" value="LeuA_N_DRE-TIM"/>
</dbReference>
<dbReference type="GO" id="GO:0005739">
    <property type="term" value="C:mitochondrion"/>
    <property type="evidence" value="ECO:0007669"/>
    <property type="project" value="UniProtKB-SubCell"/>
</dbReference>